<feature type="region of interest" description="Disordered" evidence="1">
    <location>
        <begin position="103"/>
        <end position="122"/>
    </location>
</feature>
<dbReference type="AlphaFoldDB" id="X6NKL5"/>
<organism evidence="2 3">
    <name type="scientific">Reticulomyxa filosa</name>
    <dbReference type="NCBI Taxonomy" id="46433"/>
    <lineage>
        <taxon>Eukaryota</taxon>
        <taxon>Sar</taxon>
        <taxon>Rhizaria</taxon>
        <taxon>Retaria</taxon>
        <taxon>Foraminifera</taxon>
        <taxon>Monothalamids</taxon>
        <taxon>Reticulomyxidae</taxon>
        <taxon>Reticulomyxa</taxon>
    </lineage>
</organism>
<protein>
    <submittedName>
        <fullName evidence="2">Uncharacterized protein</fullName>
    </submittedName>
</protein>
<dbReference type="EMBL" id="ASPP01008231">
    <property type="protein sequence ID" value="ETO25882.1"/>
    <property type="molecule type" value="Genomic_DNA"/>
</dbReference>
<evidence type="ECO:0000313" key="2">
    <source>
        <dbReference type="EMBL" id="ETO25882.1"/>
    </source>
</evidence>
<dbReference type="Proteomes" id="UP000023152">
    <property type="component" value="Unassembled WGS sequence"/>
</dbReference>
<sequence length="181" mass="20859">MLPFFFTEILLLAYNILKKNTEENFLKMKTNSFYPRAALLEQKSFFVIPFYVKITTSNKKREGKRKAVFICNALLNKTQATLFERLLLRIYLDEKQAKTYLVSGVNDDHGDDGDHDDGDHDGDDYRCDDYRCDELSDGDEHQNDDGYRDAGRARAQLALGIEGRQREEGSTGHWGGNPHRE</sequence>
<feature type="region of interest" description="Disordered" evidence="1">
    <location>
        <begin position="132"/>
        <end position="181"/>
    </location>
</feature>
<evidence type="ECO:0000256" key="1">
    <source>
        <dbReference type="SAM" id="MobiDB-lite"/>
    </source>
</evidence>
<feature type="compositionally biased region" description="Acidic residues" evidence="1">
    <location>
        <begin position="109"/>
        <end position="122"/>
    </location>
</feature>
<keyword evidence="3" id="KW-1185">Reference proteome</keyword>
<accession>X6NKL5</accession>
<name>X6NKL5_RETFI</name>
<gene>
    <name evidence="2" type="ORF">RFI_11256</name>
</gene>
<comment type="caution">
    <text evidence="2">The sequence shown here is derived from an EMBL/GenBank/DDBJ whole genome shotgun (WGS) entry which is preliminary data.</text>
</comment>
<reference evidence="2 3" key="1">
    <citation type="journal article" date="2013" name="Curr. Biol.">
        <title>The Genome of the Foraminiferan Reticulomyxa filosa.</title>
        <authorList>
            <person name="Glockner G."/>
            <person name="Hulsmann N."/>
            <person name="Schleicher M."/>
            <person name="Noegel A.A."/>
            <person name="Eichinger L."/>
            <person name="Gallinger C."/>
            <person name="Pawlowski J."/>
            <person name="Sierra R."/>
            <person name="Euteneuer U."/>
            <person name="Pillet L."/>
            <person name="Moustafa A."/>
            <person name="Platzer M."/>
            <person name="Groth M."/>
            <person name="Szafranski K."/>
            <person name="Schliwa M."/>
        </authorList>
    </citation>
    <scope>NUCLEOTIDE SEQUENCE [LARGE SCALE GENOMIC DNA]</scope>
</reference>
<proteinExistence type="predicted"/>
<evidence type="ECO:0000313" key="3">
    <source>
        <dbReference type="Proteomes" id="UP000023152"/>
    </source>
</evidence>
<feature type="compositionally biased region" description="Basic and acidic residues" evidence="1">
    <location>
        <begin position="132"/>
        <end position="152"/>
    </location>
</feature>